<name>A0AA42CVR0_9GAMM</name>
<dbReference type="EMBL" id="JAPIVE010000004">
    <property type="protein sequence ID" value="MCX2525186.1"/>
    <property type="molecule type" value="Genomic_DNA"/>
</dbReference>
<dbReference type="Proteomes" id="UP001165678">
    <property type="component" value="Unassembled WGS sequence"/>
</dbReference>
<evidence type="ECO:0000313" key="3">
    <source>
        <dbReference type="EMBL" id="MCX2525186.1"/>
    </source>
</evidence>
<dbReference type="RefSeq" id="WP_265896738.1">
    <property type="nucleotide sequence ID" value="NZ_JAPIVE010000004.1"/>
</dbReference>
<reference evidence="3" key="1">
    <citation type="submission" date="2022-11" db="EMBL/GenBank/DDBJ databases">
        <title>Larsenimonas rhizosphaerae sp. nov., isolated from a tidal mudflat.</title>
        <authorList>
            <person name="Lee S.D."/>
            <person name="Kim I.S."/>
        </authorList>
    </citation>
    <scope>NUCLEOTIDE SEQUENCE</scope>
    <source>
        <strain evidence="3">GH2-1</strain>
    </source>
</reference>
<gene>
    <name evidence="3" type="ORF">OQ287_13120</name>
</gene>
<dbReference type="InterPro" id="IPR005346">
    <property type="entry name" value="RnfH"/>
</dbReference>
<keyword evidence="4" id="KW-1185">Reference proteome</keyword>
<dbReference type="InterPro" id="IPR037021">
    <property type="entry name" value="RnfH_sf"/>
</dbReference>
<dbReference type="SUPFAM" id="SSF54285">
    <property type="entry name" value="MoaD/ThiS"/>
    <property type="match status" value="1"/>
</dbReference>
<dbReference type="NCBIfam" id="NF002490">
    <property type="entry name" value="PRK01777.1"/>
    <property type="match status" value="1"/>
</dbReference>
<dbReference type="Gene3D" id="3.10.20.280">
    <property type="entry name" value="RnfH-like"/>
    <property type="match status" value="1"/>
</dbReference>
<evidence type="ECO:0000256" key="1">
    <source>
        <dbReference type="ARBA" id="ARBA00010645"/>
    </source>
</evidence>
<dbReference type="Pfam" id="PF03658">
    <property type="entry name" value="Ub-RnfH"/>
    <property type="match status" value="1"/>
</dbReference>
<sequence length="103" mass="11366">MGAKQLTIEVAYALPERQWLFEMVVPEGTTVRQVAIMCGLDNVAQSGLSPEVLVTLAVGIFGIKVRDPDHQQVAAGDRVELYRPLIIDPKEARVNRAGLGRRR</sequence>
<organism evidence="3 4">
    <name type="scientific">Larsenimonas rhizosphaerae</name>
    <dbReference type="NCBI Taxonomy" id="2944682"/>
    <lineage>
        <taxon>Bacteria</taxon>
        <taxon>Pseudomonadati</taxon>
        <taxon>Pseudomonadota</taxon>
        <taxon>Gammaproteobacteria</taxon>
        <taxon>Oceanospirillales</taxon>
        <taxon>Halomonadaceae</taxon>
        <taxon>Larsenimonas</taxon>
    </lineage>
</organism>
<evidence type="ECO:0000256" key="2">
    <source>
        <dbReference type="HAMAP-Rule" id="MF_00460"/>
    </source>
</evidence>
<protein>
    <recommendedName>
        <fullName evidence="2">UPF0125 protein OQ287_13120</fullName>
    </recommendedName>
</protein>
<dbReference type="AlphaFoldDB" id="A0AA42CVR0"/>
<dbReference type="HAMAP" id="MF_00460">
    <property type="entry name" value="UPF0125_RnfH"/>
    <property type="match status" value="1"/>
</dbReference>
<dbReference type="PANTHER" id="PTHR37483">
    <property type="entry name" value="UPF0125 PROTEIN RATB"/>
    <property type="match status" value="1"/>
</dbReference>
<comment type="caution">
    <text evidence="3">The sequence shown here is derived from an EMBL/GenBank/DDBJ whole genome shotgun (WGS) entry which is preliminary data.</text>
</comment>
<accession>A0AA42CVR0</accession>
<dbReference type="InterPro" id="IPR016155">
    <property type="entry name" value="Mopterin_synth/thiamin_S_b"/>
</dbReference>
<evidence type="ECO:0000313" key="4">
    <source>
        <dbReference type="Proteomes" id="UP001165678"/>
    </source>
</evidence>
<proteinExistence type="inferred from homology"/>
<comment type="similarity">
    <text evidence="1 2">Belongs to the UPF0125 (RnfH) family.</text>
</comment>
<dbReference type="PANTHER" id="PTHR37483:SF1">
    <property type="entry name" value="UPF0125 PROTEIN RATB"/>
    <property type="match status" value="1"/>
</dbReference>